<keyword evidence="2" id="KW-0732">Signal</keyword>
<gene>
    <name evidence="4" type="ORF">PAHA3_3893</name>
</gene>
<protein>
    <submittedName>
        <fullName evidence="4">S-layer domain protein</fullName>
    </submittedName>
</protein>
<evidence type="ECO:0000313" key="5">
    <source>
        <dbReference type="Proteomes" id="UP000069697"/>
    </source>
</evidence>
<comment type="caution">
    <text evidence="4">The sequence shown here is derived from an EMBL/GenBank/DDBJ whole genome shotgun (WGS) entry which is preliminary data.</text>
</comment>
<reference evidence="5" key="2">
    <citation type="submission" date="2016-01" db="EMBL/GenBank/DDBJ databases">
        <title>Draft Genome Sequence of Paenibacillus amylolyticus Heshi-A3 that Was Isolated from Fermented Rice Bran with Aging Salted Mackerel, Which Was Named Heshiko as Traditional Fermented Seafood in Japan.</title>
        <authorList>
            <person name="Akuzawa S."/>
            <person name="Nakagawa J."/>
            <person name="Kanekatsu T."/>
            <person name="Kubota E."/>
            <person name="Ohtake R."/>
            <person name="Suzuki T."/>
            <person name="Kanesaki Y."/>
        </authorList>
    </citation>
    <scope>NUCLEOTIDE SEQUENCE [LARGE SCALE GENOMIC DNA]</scope>
    <source>
        <strain evidence="5">Heshi-A3</strain>
    </source>
</reference>
<feature type="chain" id="PRO_5007089457" evidence="2">
    <location>
        <begin position="32"/>
        <end position="490"/>
    </location>
</feature>
<dbReference type="InterPro" id="IPR014044">
    <property type="entry name" value="CAP_dom"/>
</dbReference>
<dbReference type="AlphaFoldDB" id="A0A100VQ29"/>
<evidence type="ECO:0000259" key="3">
    <source>
        <dbReference type="Pfam" id="PF00188"/>
    </source>
</evidence>
<dbReference type="InterPro" id="IPR035940">
    <property type="entry name" value="CAP_sf"/>
</dbReference>
<dbReference type="Proteomes" id="UP000069697">
    <property type="component" value="Unassembled WGS sequence"/>
</dbReference>
<feature type="signal peptide" evidence="2">
    <location>
        <begin position="1"/>
        <end position="31"/>
    </location>
</feature>
<dbReference type="Pfam" id="PF00188">
    <property type="entry name" value="CAP"/>
    <property type="match status" value="1"/>
</dbReference>
<proteinExistence type="predicted"/>
<feature type="region of interest" description="Disordered" evidence="1">
    <location>
        <begin position="349"/>
        <end position="394"/>
    </location>
</feature>
<dbReference type="Gene3D" id="3.40.33.10">
    <property type="entry name" value="CAP"/>
    <property type="match status" value="1"/>
</dbReference>
<feature type="compositionally biased region" description="Polar residues" evidence="1">
    <location>
        <begin position="349"/>
        <end position="368"/>
    </location>
</feature>
<sequence length="490" mass="53792">MFIQKRYIRSLLSLPLAGLLFVLLGTQQITAAPVDSLLPERSEQEISQKWTQWMSGKDQTATFTQNPSTKAPYVAGVVSDSTLEQALGAANFYRYLSGLDGDLVLDAALNRQAQHGAVVVSTGELTHFPARPADMAKDFFDLGAKSTSSSNLYASYGAQGNLAVKSVEAYMDDSDASNIAALGHRRWILSPQLKKVGFGIASRDNKNYASHFSTMQVMDTSRSGKLNYNYNLYPNKGAFPIEAFNVSQAWSAQLNPDVFAKPSNSEVQVEIVRSSDQKTWVLGAKTPVSSDPAKAFFNVNTDGYGYNYAVIFRPDNLKSLKAGDTFNVRITGLKKKDGSKAEISYQTRFFSVSNPSQEPVTDPQNPGTEPQDPGTEPQDPGTEPQDPGTGNEDYLDNHLMQFEYTADRTLKVRGTLTAYAGKTFSFQIHGPSPDEKHIRTVTVKLDANGRFSLTVPNLGVSDLTIYLQVDPSFMYFIPTASNSNVTYSFE</sequence>
<evidence type="ECO:0000256" key="2">
    <source>
        <dbReference type="SAM" id="SignalP"/>
    </source>
</evidence>
<evidence type="ECO:0000313" key="4">
    <source>
        <dbReference type="EMBL" id="GAS83803.1"/>
    </source>
</evidence>
<evidence type="ECO:0000256" key="1">
    <source>
        <dbReference type="SAM" id="MobiDB-lite"/>
    </source>
</evidence>
<dbReference type="SUPFAM" id="SSF55797">
    <property type="entry name" value="PR-1-like"/>
    <property type="match status" value="1"/>
</dbReference>
<name>A0A100VQ29_PAEAM</name>
<reference evidence="4 5" key="1">
    <citation type="journal article" date="2016" name="Genome Announc.">
        <title>Draft Genome Sequence of Paenibacillus amylolyticus Heshi-A3, Isolated from Fermented Rice Bran in a Japanese Fermented Seafood Dish.</title>
        <authorList>
            <person name="Akuzawa S."/>
            <person name="Nagaoka J."/>
            <person name="Kanekatsu M."/>
            <person name="Kubota E."/>
            <person name="Ohtake R."/>
            <person name="Suzuki T."/>
            <person name="Kanesaki Y."/>
        </authorList>
    </citation>
    <scope>NUCLEOTIDE SEQUENCE [LARGE SCALE GENOMIC DNA]</scope>
    <source>
        <strain evidence="4 5">Heshi-A3</strain>
    </source>
</reference>
<dbReference type="EMBL" id="BCNV01000003">
    <property type="protein sequence ID" value="GAS83803.1"/>
    <property type="molecule type" value="Genomic_DNA"/>
</dbReference>
<accession>A0A100VQ29</accession>
<organism evidence="4 5">
    <name type="scientific">Paenibacillus amylolyticus</name>
    <dbReference type="NCBI Taxonomy" id="1451"/>
    <lineage>
        <taxon>Bacteria</taxon>
        <taxon>Bacillati</taxon>
        <taxon>Bacillota</taxon>
        <taxon>Bacilli</taxon>
        <taxon>Bacillales</taxon>
        <taxon>Paenibacillaceae</taxon>
        <taxon>Paenibacillus</taxon>
    </lineage>
</organism>
<feature type="domain" description="SCP" evidence="3">
    <location>
        <begin position="103"/>
        <end position="214"/>
    </location>
</feature>
<dbReference type="RefSeq" id="WP_062836312.1">
    <property type="nucleotide sequence ID" value="NZ_BCNV01000003.1"/>
</dbReference>